<protein>
    <submittedName>
        <fullName>MLP subunit</fullName>
    </submittedName>
</protein>
<accession>Q9R4I3</accession>
<proteinExistence type="evidence at protein level"/>
<organism>
    <name type="scientific">Mycobacterium leprae</name>
    <dbReference type="NCBI Taxonomy" id="1769"/>
    <lineage>
        <taxon>Bacteria</taxon>
        <taxon>Bacillati</taxon>
        <taxon>Actinomycetota</taxon>
        <taxon>Actinomycetes</taxon>
        <taxon>Mycobacteriales</taxon>
        <taxon>Mycobacteriaceae</taxon>
        <taxon>Mycobacterium</taxon>
    </lineage>
</organism>
<dbReference type="AlphaFoldDB" id="Q9R4I3"/>
<name>Q9R4I3_MYCLR</name>
<sequence>MQGDPDVLRLLNEQLT</sequence>
<keyword id="KW-0903">Direct protein sequencing</keyword>
<reference key="1">
    <citation type="journal article" date="1995" name="FEMS Immunol. Med. Microbiol.">
        <title>Immunoaffinity chromatographic isolation of a high molecular weight seroreactive protein from Mycobacterium leprae cell sonicate.</title>
        <authorList>
            <person name="Deshpande R.G."/>
            <person name="Khan M.B."/>
            <person name="Bhat D.A."/>
            <person name="Navalkar R.G."/>
        </authorList>
    </citation>
    <scope>PROTEIN SEQUENCE</scope>
</reference>